<dbReference type="Gene3D" id="3.30.420.10">
    <property type="entry name" value="Ribonuclease H-like superfamily/Ribonuclease H"/>
    <property type="match status" value="1"/>
</dbReference>
<dbReference type="Proteomes" id="UP000694925">
    <property type="component" value="Unplaced"/>
</dbReference>
<dbReference type="KEGG" id="ccal:108626102"/>
<name>A0AAJ7N7X5_9HYME</name>
<dbReference type="Pfam" id="PF02170">
    <property type="entry name" value="PAZ"/>
    <property type="match status" value="1"/>
</dbReference>
<dbReference type="Gene3D" id="2.170.260.10">
    <property type="entry name" value="paz domain"/>
    <property type="match status" value="1"/>
</dbReference>
<evidence type="ECO:0000259" key="3">
    <source>
        <dbReference type="PROSITE" id="PS50821"/>
    </source>
</evidence>
<dbReference type="InterPro" id="IPR032474">
    <property type="entry name" value="Argonaute_N"/>
</dbReference>
<dbReference type="SMART" id="SM00949">
    <property type="entry name" value="PAZ"/>
    <property type="match status" value="1"/>
</dbReference>
<protein>
    <submittedName>
        <fullName evidence="6">Protein argonaute-2 isoform X1</fullName>
    </submittedName>
</protein>
<dbReference type="InterPro" id="IPR012337">
    <property type="entry name" value="RNaseH-like_sf"/>
</dbReference>
<dbReference type="CDD" id="cd04657">
    <property type="entry name" value="Piwi_ago-like"/>
    <property type="match status" value="1"/>
</dbReference>
<evidence type="ECO:0000313" key="6">
    <source>
        <dbReference type="RefSeq" id="XP_017882044.1"/>
    </source>
</evidence>
<dbReference type="InterPro" id="IPR003165">
    <property type="entry name" value="Piwi"/>
</dbReference>
<dbReference type="InterPro" id="IPR032472">
    <property type="entry name" value="ArgoL2"/>
</dbReference>
<dbReference type="PROSITE" id="PS50822">
    <property type="entry name" value="PIWI"/>
    <property type="match status" value="1"/>
</dbReference>
<dbReference type="Pfam" id="PF16488">
    <property type="entry name" value="ArgoL2"/>
    <property type="match status" value="1"/>
</dbReference>
<evidence type="ECO:0000256" key="1">
    <source>
        <dbReference type="RuleBase" id="RU361178"/>
    </source>
</evidence>
<reference evidence="6" key="1">
    <citation type="submission" date="2025-08" db="UniProtKB">
        <authorList>
            <consortium name="RefSeq"/>
        </authorList>
    </citation>
    <scope>IDENTIFICATION</scope>
    <source>
        <tissue evidence="6">Whole body</tissue>
    </source>
</reference>
<dbReference type="GO" id="GO:0003723">
    <property type="term" value="F:RNA binding"/>
    <property type="evidence" value="ECO:0007669"/>
    <property type="project" value="InterPro"/>
</dbReference>
<feature type="region of interest" description="Disordered" evidence="2">
    <location>
        <begin position="1"/>
        <end position="468"/>
    </location>
</feature>
<feature type="compositionally biased region" description="Polar residues" evidence="2">
    <location>
        <begin position="10"/>
        <end position="34"/>
    </location>
</feature>
<dbReference type="InterPro" id="IPR014811">
    <property type="entry name" value="ArgoL1"/>
</dbReference>
<dbReference type="PANTHER" id="PTHR22891">
    <property type="entry name" value="EUKARYOTIC TRANSLATION INITIATION FACTOR 2C"/>
    <property type="match status" value="1"/>
</dbReference>
<dbReference type="SUPFAM" id="SSF101690">
    <property type="entry name" value="PAZ domain"/>
    <property type="match status" value="1"/>
</dbReference>
<dbReference type="GeneID" id="108626102"/>
<organism evidence="5 6">
    <name type="scientific">Ceratina calcarata</name>
    <dbReference type="NCBI Taxonomy" id="156304"/>
    <lineage>
        <taxon>Eukaryota</taxon>
        <taxon>Metazoa</taxon>
        <taxon>Ecdysozoa</taxon>
        <taxon>Arthropoda</taxon>
        <taxon>Hexapoda</taxon>
        <taxon>Insecta</taxon>
        <taxon>Pterygota</taxon>
        <taxon>Neoptera</taxon>
        <taxon>Endopterygota</taxon>
        <taxon>Hymenoptera</taxon>
        <taxon>Apocrita</taxon>
        <taxon>Aculeata</taxon>
        <taxon>Apoidea</taxon>
        <taxon>Anthophila</taxon>
        <taxon>Apidae</taxon>
        <taxon>Ceratina</taxon>
        <taxon>Zadontomerus</taxon>
    </lineage>
</organism>
<dbReference type="RefSeq" id="XP_017882044.1">
    <property type="nucleotide sequence ID" value="XM_018026555.2"/>
</dbReference>
<dbReference type="Pfam" id="PF02171">
    <property type="entry name" value="Piwi"/>
    <property type="match status" value="1"/>
</dbReference>
<dbReference type="Pfam" id="PF16486">
    <property type="entry name" value="ArgoN"/>
    <property type="match status" value="1"/>
</dbReference>
<dbReference type="GO" id="GO:0034587">
    <property type="term" value="P:piRNA processing"/>
    <property type="evidence" value="ECO:0007669"/>
    <property type="project" value="UniProtKB-ARBA"/>
</dbReference>
<evidence type="ECO:0000313" key="5">
    <source>
        <dbReference type="Proteomes" id="UP000694925"/>
    </source>
</evidence>
<dbReference type="Gene3D" id="3.40.50.2300">
    <property type="match status" value="1"/>
</dbReference>
<gene>
    <name evidence="6" type="primary">LOC108626102</name>
</gene>
<dbReference type="SUPFAM" id="SSF53098">
    <property type="entry name" value="Ribonuclease H-like"/>
    <property type="match status" value="1"/>
</dbReference>
<dbReference type="InterPro" id="IPR003100">
    <property type="entry name" value="PAZ_dom"/>
</dbReference>
<comment type="similarity">
    <text evidence="1">Belongs to the argonaute family.</text>
</comment>
<dbReference type="InterPro" id="IPR036085">
    <property type="entry name" value="PAZ_dom_sf"/>
</dbReference>
<feature type="domain" description="PAZ" evidence="3">
    <location>
        <begin position="699"/>
        <end position="806"/>
    </location>
</feature>
<dbReference type="PROSITE" id="PS50821">
    <property type="entry name" value="PAZ"/>
    <property type="match status" value="1"/>
</dbReference>
<proteinExistence type="inferred from homology"/>
<keyword evidence="5" id="KW-1185">Reference proteome</keyword>
<feature type="domain" description="Piwi" evidence="4">
    <location>
        <begin position="971"/>
        <end position="1278"/>
    </location>
</feature>
<dbReference type="SMART" id="SM00950">
    <property type="entry name" value="Piwi"/>
    <property type="match status" value="1"/>
</dbReference>
<accession>A0AAJ7N7X5</accession>
<evidence type="ECO:0000259" key="4">
    <source>
        <dbReference type="PROSITE" id="PS50822"/>
    </source>
</evidence>
<feature type="compositionally biased region" description="Low complexity" evidence="2">
    <location>
        <begin position="35"/>
        <end position="438"/>
    </location>
</feature>
<dbReference type="SMART" id="SM01163">
    <property type="entry name" value="DUF1785"/>
    <property type="match status" value="1"/>
</dbReference>
<dbReference type="InterPro" id="IPR036397">
    <property type="entry name" value="RNaseH_sf"/>
</dbReference>
<evidence type="ECO:0000256" key="2">
    <source>
        <dbReference type="SAM" id="MobiDB-lite"/>
    </source>
</evidence>
<dbReference type="InterPro" id="IPR045246">
    <property type="entry name" value="Piwi_ago-like"/>
</dbReference>
<dbReference type="Pfam" id="PF08699">
    <property type="entry name" value="ArgoL1"/>
    <property type="match status" value="1"/>
</dbReference>
<sequence>MGKGKKKSKQTSAQADPQKESGPSQQQKGSGDATQQKQGSAPPQQQKESGPSQKQKKSGPSQQQKGSGDQKQGSAPPQQQQQTGPPQQQAPGGQPQQQAWGKPPQQQTPGGQPQQQAPRGQPQQQASRGQPQQQASRGQPQQQASRGQPQQQASRGQPQQQASRGQPQQQASRGQPQQQASRGQPQQQASRGQPQQQASRGQPQQQASRGQPQQQASRGQPQQQASRGQPQQQASRGQPQQQASRGQPQQQASRGQPQQQASRGQPQQQASRGQPQQQASRGQPQQQASRGQPQQQASRGQPQQQASRGQPQQQASRGQPQQQASRGQPQQQASRGQPQQQAPRGQPQQQASGGQPQQQAWGRPPQQQMPGGQPQQQEPRGQPQQQAPRGEPQQQAWGRPPQQQASGGQPQQQAWGRSPQQQASGGQPQQQAPIQPLQKAPMQPLQKAPMQPQAETSSQQSTSSIQVLGSQSEQIANWNVKTSEQLMALIPPKIKSGKRNTPLTLETNMFRLVFPKNFEKHVVHYDVIITPDKPKCLLRRVFEKFRQMQCPKRYPAFDGKKNAYSAKNLPFGDESPEVKVTILDMECNKEDKNRTFIVCLKKVADLDLGWLSDYSRGLTQYERTRRDMQALDIILRHGPSLHYTPVGRSLFAPPRQSYSLSDGLDLWVGMFSSVVIGSRPYVNIDVAHKGFPKQQPVVTLFEELGVNLNKEGMDYRTTEKTNFLKGLKVQYEIPGQPNSKRTYRVNGLVQCAKRNEFQYENRRYTIEEYFAQHKRYRIQYPYVPCLWVGSRNSKIYVPAELCTIMGGQVTQKKLNEEQTKRMIRAAATKPDERKHKILEKFAQMNLNDQPTLTNEFHLSVQGQFERVPARVLAAPTLHYNRPVTVAKGVWRIEEFLRKGELPDCSWTILNLDRGMQENTLYEFQAMLQRGGLALGMRIGRAFTPFQTILVQRDTRSITSYFERMKKTGIKMVIVILSTMSNAYSCVKQISELKVSGGIVTQCVKSHTLRSKMNPATISNILLKINSKLNGVNHVLDNRQLPKSLIDSPCIIVGADVTHPSPDSVNIPSIAAVAASIDTEGFKYRIELRLQPPREEIIQHLEQIMVIHLQAFERLTKTPPAKIIFYRDGVSEGDLPRVMKYELLAIRKAVASLHKGNLHAIPITFLVVQKRHHVRLFPTDKSKTDDKNQNVQAGTVVDTEITHPTQIDFYLVSHASIQGTARPTKYRCICNDLQLTEEEIETLTYYLCHMFARCTRSVSYPAPTYYAHLAAFRARAYIQDVPVDLNNLDREQHSKMNLQLNMESPMFFV</sequence>
<dbReference type="CTD" id="27161"/>
<dbReference type="CDD" id="cd02846">
    <property type="entry name" value="PAZ_argonaute_like"/>
    <property type="match status" value="1"/>
</dbReference>